<dbReference type="PANTHER" id="PTHR13184:SF5">
    <property type="entry name" value="METHYLTRANSFERASE-LIKE PROTEIN 17, MITOCHONDRIAL"/>
    <property type="match status" value="1"/>
</dbReference>
<evidence type="ECO:0000256" key="6">
    <source>
        <dbReference type="ARBA" id="ARBA00023128"/>
    </source>
</evidence>
<dbReference type="OrthoDB" id="421327at2759"/>
<keyword evidence="3" id="KW-0809">Transit peptide</keyword>
<dbReference type="Proteomes" id="UP000593567">
    <property type="component" value="Unassembled WGS sequence"/>
</dbReference>
<dbReference type="PANTHER" id="PTHR13184">
    <property type="entry name" value="37S RIBOSOMAL PROTEIN S22"/>
    <property type="match status" value="1"/>
</dbReference>
<evidence type="ECO:0000313" key="10">
    <source>
        <dbReference type="Proteomes" id="UP000593567"/>
    </source>
</evidence>
<name>A0A7J7J295_BUGNE</name>
<gene>
    <name evidence="9" type="ORF">EB796_021891</name>
</gene>
<evidence type="ECO:0000256" key="1">
    <source>
        <dbReference type="ARBA" id="ARBA00004173"/>
    </source>
</evidence>
<dbReference type="AlphaFoldDB" id="A0A7J7J295"/>
<dbReference type="GO" id="GO:0006412">
    <property type="term" value="P:translation"/>
    <property type="evidence" value="ECO:0007669"/>
    <property type="project" value="InterPro"/>
</dbReference>
<evidence type="ECO:0000313" key="9">
    <source>
        <dbReference type="EMBL" id="KAF6019801.1"/>
    </source>
</evidence>
<keyword evidence="6" id="KW-0496">Mitochondrion</keyword>
<feature type="compositionally biased region" description="Low complexity" evidence="8">
    <location>
        <begin position="391"/>
        <end position="405"/>
    </location>
</feature>
<dbReference type="GO" id="GO:0003735">
    <property type="term" value="F:structural constituent of ribosome"/>
    <property type="evidence" value="ECO:0007669"/>
    <property type="project" value="TreeGrafter"/>
</dbReference>
<dbReference type="InterPro" id="IPR015324">
    <property type="entry name" value="Ribosomal_Rsm22-like"/>
</dbReference>
<protein>
    <recommendedName>
        <fullName evidence="11">METTL17</fullName>
    </recommendedName>
</protein>
<dbReference type="InterPro" id="IPR052571">
    <property type="entry name" value="Mt_RNA_Methyltransferase"/>
</dbReference>
<organism evidence="9 10">
    <name type="scientific">Bugula neritina</name>
    <name type="common">Brown bryozoan</name>
    <name type="synonym">Sertularia neritina</name>
    <dbReference type="NCBI Taxonomy" id="10212"/>
    <lineage>
        <taxon>Eukaryota</taxon>
        <taxon>Metazoa</taxon>
        <taxon>Spiralia</taxon>
        <taxon>Lophotrochozoa</taxon>
        <taxon>Bryozoa</taxon>
        <taxon>Gymnolaemata</taxon>
        <taxon>Cheilostomatida</taxon>
        <taxon>Flustrina</taxon>
        <taxon>Buguloidea</taxon>
        <taxon>Bugulidae</taxon>
        <taxon>Bugula</taxon>
    </lineage>
</organism>
<dbReference type="GO" id="GO:0008168">
    <property type="term" value="F:methyltransferase activity"/>
    <property type="evidence" value="ECO:0007669"/>
    <property type="project" value="InterPro"/>
</dbReference>
<comment type="subcellular location">
    <subcellularLocation>
        <location evidence="1">Mitochondrion</location>
    </subcellularLocation>
</comment>
<sequence>MRRHLWNKRVPMEQDEMKKIGQELEYKLTSAKLQQTSSELLNEEEIEKEMAGIRKIALQQMKKSIYNWRPLHLDAYLSVVYMSSHLLSNYAVWYSIMSEISAIDPEFRPQNVLDFGSGLATSVWAINEIWTSVNEHYCWDHSVDVCTLARLLLQEGKADADMVFPGVYFRQQLDKEYSKKGLRFDLVLSGHTLLELPTKKTRLQHIDKLWTQTKDYLILVEIGTPHGHSLIEEARLHILNTYKNTKHSGHVFAPCPHEKPCPVVSERSKACSFEVTYKVGPSQVQKKKVFLESESKKEPKQRSKKGTSVRYCYVVLKKGNLAEEPRAPRCLSNANKQKSSVQCQLCFPDGRVGRAVFTQSQNVGNLVRLAKRSVLGTRLPITGWNQEDLDASSSNATTSDSSVTDSAEHIDSECSQGT</sequence>
<comment type="caution">
    <text evidence="9">The sequence shown here is derived from an EMBL/GenBank/DDBJ whole genome shotgun (WGS) entry which is preliminary data.</text>
</comment>
<evidence type="ECO:0000256" key="3">
    <source>
        <dbReference type="ARBA" id="ARBA00022946"/>
    </source>
</evidence>
<keyword evidence="5" id="KW-0411">Iron-sulfur</keyword>
<evidence type="ECO:0000256" key="4">
    <source>
        <dbReference type="ARBA" id="ARBA00023004"/>
    </source>
</evidence>
<dbReference type="GO" id="GO:0005763">
    <property type="term" value="C:mitochondrial small ribosomal subunit"/>
    <property type="evidence" value="ECO:0007669"/>
    <property type="project" value="TreeGrafter"/>
</dbReference>
<dbReference type="SUPFAM" id="SSF53335">
    <property type="entry name" value="S-adenosyl-L-methionine-dependent methyltransferases"/>
    <property type="match status" value="1"/>
</dbReference>
<proteinExistence type="predicted"/>
<keyword evidence="4" id="KW-0408">Iron</keyword>
<feature type="region of interest" description="Disordered" evidence="8">
    <location>
        <begin position="385"/>
        <end position="418"/>
    </location>
</feature>
<keyword evidence="10" id="KW-1185">Reference proteome</keyword>
<evidence type="ECO:0008006" key="11">
    <source>
        <dbReference type="Google" id="ProtNLM"/>
    </source>
</evidence>
<evidence type="ECO:0000256" key="8">
    <source>
        <dbReference type="SAM" id="MobiDB-lite"/>
    </source>
</evidence>
<evidence type="ECO:0000256" key="2">
    <source>
        <dbReference type="ARBA" id="ARBA00022723"/>
    </source>
</evidence>
<accession>A0A7J7J295</accession>
<evidence type="ECO:0000256" key="7">
    <source>
        <dbReference type="ARBA" id="ARBA00045681"/>
    </source>
</evidence>
<evidence type="ECO:0000256" key="5">
    <source>
        <dbReference type="ARBA" id="ARBA00023014"/>
    </source>
</evidence>
<dbReference type="GO" id="GO:0046872">
    <property type="term" value="F:metal ion binding"/>
    <property type="evidence" value="ECO:0007669"/>
    <property type="project" value="UniProtKB-KW"/>
</dbReference>
<comment type="function">
    <text evidence="7">Mitochondrial ribosome (mitoribosome) assembly factor. Binds at the interface of the head and body domains of the mitochondrial small ribosomal subunit (mt-SSU), occluding the mRNA channel and preventing compaction of the head domain towards the body. Probable inactive methyltransferase: retains the characteristic folding and ability to bind S-adenosyl-L-methionine, but it probably lost its methyltransferase activity.</text>
</comment>
<reference evidence="9" key="1">
    <citation type="submission" date="2020-06" db="EMBL/GenBank/DDBJ databases">
        <title>Draft genome of Bugula neritina, a colonial animal packing powerful symbionts and potential medicines.</title>
        <authorList>
            <person name="Rayko M."/>
        </authorList>
    </citation>
    <scope>NUCLEOTIDE SEQUENCE [LARGE SCALE GENOMIC DNA]</scope>
    <source>
        <strain evidence="9">Kwan_BN1</strain>
    </source>
</reference>
<dbReference type="GO" id="GO:0051536">
    <property type="term" value="F:iron-sulfur cluster binding"/>
    <property type="evidence" value="ECO:0007669"/>
    <property type="project" value="UniProtKB-KW"/>
</dbReference>
<dbReference type="Pfam" id="PF09243">
    <property type="entry name" value="Rsm22"/>
    <property type="match status" value="1"/>
</dbReference>
<dbReference type="EMBL" id="VXIV02003211">
    <property type="protein sequence ID" value="KAF6019801.1"/>
    <property type="molecule type" value="Genomic_DNA"/>
</dbReference>
<dbReference type="InterPro" id="IPR029063">
    <property type="entry name" value="SAM-dependent_MTases_sf"/>
</dbReference>
<keyword evidence="2" id="KW-0479">Metal-binding</keyword>